<feature type="domain" description="Peptidase S11 D-Ala-D-Ala carboxypeptidase A C-terminal" evidence="3">
    <location>
        <begin position="81"/>
        <end position="177"/>
    </location>
</feature>
<dbReference type="PATRIC" id="fig|1122148.6.peg.104"/>
<evidence type="ECO:0000259" key="2">
    <source>
        <dbReference type="Pfam" id="PF00768"/>
    </source>
</evidence>
<dbReference type="InterPro" id="IPR015956">
    <property type="entry name" value="Peniciliin-bd_prot_C_sf"/>
</dbReference>
<dbReference type="InterPro" id="IPR012907">
    <property type="entry name" value="Peptidase_S11_C"/>
</dbReference>
<evidence type="ECO:0000256" key="1">
    <source>
        <dbReference type="ARBA" id="ARBA00003217"/>
    </source>
</evidence>
<dbReference type="SUPFAM" id="SSF69189">
    <property type="entry name" value="Penicillin-binding protein associated domain"/>
    <property type="match status" value="1"/>
</dbReference>
<evidence type="ECO:0000259" key="3">
    <source>
        <dbReference type="Pfam" id="PF07943"/>
    </source>
</evidence>
<evidence type="ECO:0000313" key="5">
    <source>
        <dbReference type="Proteomes" id="UP000051565"/>
    </source>
</evidence>
<dbReference type="GO" id="GO:0009002">
    <property type="term" value="F:serine-type D-Ala-D-Ala carboxypeptidase activity"/>
    <property type="evidence" value="ECO:0007669"/>
    <property type="project" value="InterPro"/>
</dbReference>
<dbReference type="STRING" id="53444.AYR59_00535"/>
<comment type="caution">
    <text evidence="4">The sequence shown here is derived from an EMBL/GenBank/DDBJ whole genome shotgun (WGS) entry which is preliminary data.</text>
</comment>
<dbReference type="Pfam" id="PF07943">
    <property type="entry name" value="PBP5_C"/>
    <property type="match status" value="1"/>
</dbReference>
<dbReference type="InterPro" id="IPR037167">
    <property type="entry name" value="Peptidase_S11_C_sf"/>
</dbReference>
<dbReference type="Gene3D" id="2.60.410.10">
    <property type="entry name" value="D-Ala-D-Ala carboxypeptidase, C-terminal domain"/>
    <property type="match status" value="1"/>
</dbReference>
<dbReference type="AlphaFoldDB" id="A0A0R2K1D2"/>
<reference evidence="4 5" key="1">
    <citation type="journal article" date="2015" name="Genome Announc.">
        <title>Expanding the biotechnology potential of lactobacilli through comparative genomics of 213 strains and associated genera.</title>
        <authorList>
            <person name="Sun Z."/>
            <person name="Harris H.M."/>
            <person name="McCann A."/>
            <person name="Guo C."/>
            <person name="Argimon S."/>
            <person name="Zhang W."/>
            <person name="Yang X."/>
            <person name="Jeffery I.B."/>
            <person name="Cooney J.C."/>
            <person name="Kagawa T.F."/>
            <person name="Liu W."/>
            <person name="Song Y."/>
            <person name="Salvetti E."/>
            <person name="Wrobel A."/>
            <person name="Rasinkangas P."/>
            <person name="Parkhill J."/>
            <person name="Rea M.C."/>
            <person name="O'Sullivan O."/>
            <person name="Ritari J."/>
            <person name="Douillard F.P."/>
            <person name="Paul Ross R."/>
            <person name="Yang R."/>
            <person name="Briner A.E."/>
            <person name="Felis G.E."/>
            <person name="de Vos W.M."/>
            <person name="Barrangou R."/>
            <person name="Klaenhammer T.R."/>
            <person name="Caufield P.W."/>
            <person name="Cui Y."/>
            <person name="Zhang H."/>
            <person name="O'Toole P.W."/>
        </authorList>
    </citation>
    <scope>NUCLEOTIDE SEQUENCE [LARGE SCALE GENOMIC DNA]</scope>
    <source>
        <strain evidence="4 5">DSM 20690</strain>
    </source>
</reference>
<evidence type="ECO:0000313" key="4">
    <source>
        <dbReference type="EMBL" id="KRN79981.1"/>
    </source>
</evidence>
<comment type="function">
    <text evidence="1">Removes C-terminal D-alanyl residues from sugar-peptide cell wall precursors.</text>
</comment>
<organism evidence="4 5">
    <name type="scientific">Fructilactobacillus lindneri DSM 20690 = JCM 11027</name>
    <dbReference type="NCBI Taxonomy" id="1122148"/>
    <lineage>
        <taxon>Bacteria</taxon>
        <taxon>Bacillati</taxon>
        <taxon>Bacillota</taxon>
        <taxon>Bacilli</taxon>
        <taxon>Lactobacillales</taxon>
        <taxon>Lactobacillaceae</taxon>
        <taxon>Fructilactobacillus</taxon>
    </lineage>
</organism>
<dbReference type="Proteomes" id="UP000051565">
    <property type="component" value="Unassembled WGS sequence"/>
</dbReference>
<dbReference type="GO" id="GO:0006508">
    <property type="term" value="P:proteolysis"/>
    <property type="evidence" value="ECO:0007669"/>
    <property type="project" value="InterPro"/>
</dbReference>
<dbReference type="Gene3D" id="3.40.710.10">
    <property type="entry name" value="DD-peptidase/beta-lactamase superfamily"/>
    <property type="match status" value="1"/>
</dbReference>
<gene>
    <name evidence="4" type="ORF">IV52_GL000098</name>
</gene>
<name>A0A0R2K1D2_9LACO</name>
<sequence length="189" mass="21249">MIKNTNEMVAGASQVNPVFPVDGLKTGTTEKQEENLVATTNKDGKRIITVVLCTPRGQRFSQTTRLMEEVYNNHHTVKYDKKNFKKDVSVANGVDVVIPVKIKKSVYFWLNNNNRHVPVTKQVTIDKKLQNTDGSVMAPVKKNQKIGGLKLGMYKQKVAYVGKDTAVPVYTKKSDEKAGFFTNLFRDIL</sequence>
<keyword evidence="5" id="KW-1185">Reference proteome</keyword>
<proteinExistence type="predicted"/>
<dbReference type="EMBL" id="JQBT01000012">
    <property type="protein sequence ID" value="KRN79981.1"/>
    <property type="molecule type" value="Genomic_DNA"/>
</dbReference>
<dbReference type="SUPFAM" id="SSF56601">
    <property type="entry name" value="beta-lactamase/transpeptidase-like"/>
    <property type="match status" value="1"/>
</dbReference>
<dbReference type="Pfam" id="PF00768">
    <property type="entry name" value="Peptidase_S11"/>
    <property type="match status" value="1"/>
</dbReference>
<feature type="domain" description="Peptidase S11 D-alanyl-D-alanine carboxypeptidase A N-terminal" evidence="2">
    <location>
        <begin position="19"/>
        <end position="52"/>
    </location>
</feature>
<dbReference type="InterPro" id="IPR012338">
    <property type="entry name" value="Beta-lactam/transpept-like"/>
</dbReference>
<evidence type="ECO:0008006" key="6">
    <source>
        <dbReference type="Google" id="ProtNLM"/>
    </source>
</evidence>
<accession>A0A0R2K1D2</accession>
<dbReference type="OrthoDB" id="9791132at2"/>
<dbReference type="InterPro" id="IPR001967">
    <property type="entry name" value="Peptidase_S11_N"/>
</dbReference>
<protein>
    <recommendedName>
        <fullName evidence="6">Peptidase S11 D-Ala-D-Ala carboxypeptidase A C-terminal domain-containing protein</fullName>
    </recommendedName>
</protein>